<evidence type="ECO:0000313" key="1">
    <source>
        <dbReference type="EMBL" id="KAI4859579.1"/>
    </source>
</evidence>
<dbReference type="Proteomes" id="UP001497700">
    <property type="component" value="Unassembled WGS sequence"/>
</dbReference>
<organism evidence="1 2">
    <name type="scientific">Hypoxylon rubiginosum</name>
    <dbReference type="NCBI Taxonomy" id="110542"/>
    <lineage>
        <taxon>Eukaryota</taxon>
        <taxon>Fungi</taxon>
        <taxon>Dikarya</taxon>
        <taxon>Ascomycota</taxon>
        <taxon>Pezizomycotina</taxon>
        <taxon>Sordariomycetes</taxon>
        <taxon>Xylariomycetidae</taxon>
        <taxon>Xylariales</taxon>
        <taxon>Hypoxylaceae</taxon>
        <taxon>Hypoxylon</taxon>
    </lineage>
</organism>
<keyword evidence="2" id="KW-1185">Reference proteome</keyword>
<sequence>MPSSSLPNNNNNNTGISISADKFLPALQHAVSGSAGTLISTCALYPLSLAITRLQLQRQLRREGRLRRGKEEEGAGAAAGTTTTTTDPRGRAGAESDPTGSRKDDDDSSSSIAGAFSQIWSSGGGPRAFYTGLAHDATRSVLDSFLFFLFYEWFRGLRLAARRRRRHDHTVAGLAVLEELAVGVAAGACSRLFTTPIANVVARQQTASLVNSTNKEATSAREILADIRREKGLAGLWSGYSASLVLTLNPSITFFLQEFLGKRVAAAGGRRDRPAGGAVTFLLAAASKAVACVATYPLQTARTRMQAGVIPAAAPPGRERPKEESKEAPPKPRVETEVDKEVEVPKGDAPREEALIDLASVEAQASEGAKTPKDGEGEAKASAEGEAPAEAVAAAAKEPEAPLQPPPPPPPPPRVIHENVAPPERSAEREVDAKLDALRAVRDFGRQSVLGTAAQIARAEGVGALYDGLGGELLRAFLGHGTTMLAKEVVHRMLFRLYIFVASVLAELRARRAKRVAVQKAAVTARASVRESVPRPSAAPRPEPVVVAPAAPTHGSTIEATGPPPKGAPQPVRLVPELPSPYPPAPTPSPSPSPSPRAPAYLPPPPPPPPLPLPAPAPTPQQLPRSLRYRIDGVSRYDSNAYSPSPYQPSYPYRPSPPPAAPATDVSVRTRMSRNDIERATPSSLGDFAVNVVANMIDGTQRGFRDG</sequence>
<protein>
    <submittedName>
        <fullName evidence="1">Mitochondrial carrier domain-containing protein</fullName>
    </submittedName>
</protein>
<name>A0ACB9YJR1_9PEZI</name>
<gene>
    <name evidence="1" type="ORF">F4820DRAFT_156744</name>
</gene>
<accession>A0ACB9YJR1</accession>
<evidence type="ECO:0000313" key="2">
    <source>
        <dbReference type="Proteomes" id="UP001497700"/>
    </source>
</evidence>
<dbReference type="EMBL" id="MU393625">
    <property type="protein sequence ID" value="KAI4859579.1"/>
    <property type="molecule type" value="Genomic_DNA"/>
</dbReference>
<proteinExistence type="predicted"/>
<comment type="caution">
    <text evidence="1">The sequence shown here is derived from an EMBL/GenBank/DDBJ whole genome shotgun (WGS) entry which is preliminary data.</text>
</comment>
<reference evidence="1 2" key="1">
    <citation type="journal article" date="2022" name="New Phytol.">
        <title>Ecological generalism drives hyperdiversity of secondary metabolite gene clusters in xylarialean endophytes.</title>
        <authorList>
            <person name="Franco M.E.E."/>
            <person name="Wisecaver J.H."/>
            <person name="Arnold A.E."/>
            <person name="Ju Y.M."/>
            <person name="Slot J.C."/>
            <person name="Ahrendt S."/>
            <person name="Moore L.P."/>
            <person name="Eastman K.E."/>
            <person name="Scott K."/>
            <person name="Konkel Z."/>
            <person name="Mondo S.J."/>
            <person name="Kuo A."/>
            <person name="Hayes R.D."/>
            <person name="Haridas S."/>
            <person name="Andreopoulos B."/>
            <person name="Riley R."/>
            <person name="LaButti K."/>
            <person name="Pangilinan J."/>
            <person name="Lipzen A."/>
            <person name="Amirebrahimi M."/>
            <person name="Yan J."/>
            <person name="Adam C."/>
            <person name="Keymanesh K."/>
            <person name="Ng V."/>
            <person name="Louie K."/>
            <person name="Northen T."/>
            <person name="Drula E."/>
            <person name="Henrissat B."/>
            <person name="Hsieh H.M."/>
            <person name="Youens-Clark K."/>
            <person name="Lutzoni F."/>
            <person name="Miadlikowska J."/>
            <person name="Eastwood D.C."/>
            <person name="Hamelin R.C."/>
            <person name="Grigoriev I.V."/>
            <person name="U'Ren J.M."/>
        </authorList>
    </citation>
    <scope>NUCLEOTIDE SEQUENCE [LARGE SCALE GENOMIC DNA]</scope>
    <source>
        <strain evidence="1 2">CBS 119005</strain>
    </source>
</reference>